<protein>
    <submittedName>
        <fullName evidence="1">Uncharacterized protein</fullName>
    </submittedName>
</protein>
<dbReference type="Pfam" id="PF18758">
    <property type="entry name" value="KDZ"/>
    <property type="match status" value="1"/>
</dbReference>
<reference evidence="1" key="1">
    <citation type="submission" date="2023-03" db="EMBL/GenBank/DDBJ databases">
        <title>Massive genome expansion in bonnet fungi (Mycena s.s.) driven by repeated elements and novel gene families across ecological guilds.</title>
        <authorList>
            <consortium name="Lawrence Berkeley National Laboratory"/>
            <person name="Harder C.B."/>
            <person name="Miyauchi S."/>
            <person name="Viragh M."/>
            <person name="Kuo A."/>
            <person name="Thoen E."/>
            <person name="Andreopoulos B."/>
            <person name="Lu D."/>
            <person name="Skrede I."/>
            <person name="Drula E."/>
            <person name="Henrissat B."/>
            <person name="Morin E."/>
            <person name="Kohler A."/>
            <person name="Barry K."/>
            <person name="LaButti K."/>
            <person name="Morin E."/>
            <person name="Salamov A."/>
            <person name="Lipzen A."/>
            <person name="Mereny Z."/>
            <person name="Hegedus B."/>
            <person name="Baldrian P."/>
            <person name="Stursova M."/>
            <person name="Weitz H."/>
            <person name="Taylor A."/>
            <person name="Grigoriev I.V."/>
            <person name="Nagy L.G."/>
            <person name="Martin F."/>
            <person name="Kauserud H."/>
        </authorList>
    </citation>
    <scope>NUCLEOTIDE SEQUENCE</scope>
    <source>
        <strain evidence="1">CBHHK002</strain>
    </source>
</reference>
<dbReference type="AlphaFoldDB" id="A0AAD7EZD8"/>
<comment type="caution">
    <text evidence="1">The sequence shown here is derived from an EMBL/GenBank/DDBJ whole genome shotgun (WGS) entry which is preliminary data.</text>
</comment>
<dbReference type="InterPro" id="IPR040521">
    <property type="entry name" value="KDZ"/>
</dbReference>
<dbReference type="EMBL" id="JARIHO010000005">
    <property type="protein sequence ID" value="KAJ7360906.1"/>
    <property type="molecule type" value="Genomic_DNA"/>
</dbReference>
<organism evidence="1 2">
    <name type="scientific">Mycena albidolilacea</name>
    <dbReference type="NCBI Taxonomy" id="1033008"/>
    <lineage>
        <taxon>Eukaryota</taxon>
        <taxon>Fungi</taxon>
        <taxon>Dikarya</taxon>
        <taxon>Basidiomycota</taxon>
        <taxon>Agaricomycotina</taxon>
        <taxon>Agaricomycetes</taxon>
        <taxon>Agaricomycetidae</taxon>
        <taxon>Agaricales</taxon>
        <taxon>Marasmiineae</taxon>
        <taxon>Mycenaceae</taxon>
        <taxon>Mycena</taxon>
    </lineage>
</organism>
<gene>
    <name evidence="1" type="ORF">DFH08DRAFT_684340</name>
</gene>
<proteinExistence type="predicted"/>
<evidence type="ECO:0000313" key="1">
    <source>
        <dbReference type="EMBL" id="KAJ7360906.1"/>
    </source>
</evidence>
<sequence length="474" mass="53212">WIYRLMVSEDANFKMKGRDRSSREKDPTLGPGWAYMVASNKYLSYLVKHIHEDEISHCVSFAALWSANNKCAKGLRVSRVGSVSCSRHEVFQPLGTGDLQRGECYSNMDYLFFSSLIRVMLLTVVASYDIACQWGRNFWKRTKGMPESLQLQDWVQIIFKVPKFYLPLHVKKCHSPYSFNYTKGVGRTDGKGVECNWSWLNLAARSVSVMDPGAWEDTIDDLCGFSNWKKTVVLGNSSLRKMVLAIPQVMIHSRAFHSFTAGLREGHEEDLTKWKRKVREWEMDSGASESPYECAEVEATTMADVLARLAAEEHVSLVCDGASALVVKPGPFLITGIEIQQSQAALVLEAKWKNRTTIQATTLQRSRTLLLGKVQALHDIQDTYMPRLRTWIAQQSPPLPTGSNAIPEMIPIYLPSLLPVDVRQAVCVSDLVEQEDALRNAQADEALQDVRAGLRTRTFAPLQAMSNQTSVGSA</sequence>
<name>A0AAD7EZD8_9AGAR</name>
<evidence type="ECO:0000313" key="2">
    <source>
        <dbReference type="Proteomes" id="UP001218218"/>
    </source>
</evidence>
<keyword evidence="2" id="KW-1185">Reference proteome</keyword>
<accession>A0AAD7EZD8</accession>
<dbReference type="Proteomes" id="UP001218218">
    <property type="component" value="Unassembled WGS sequence"/>
</dbReference>
<feature type="non-terminal residue" evidence="1">
    <location>
        <position position="1"/>
    </location>
</feature>